<organism evidence="4">
    <name type="scientific">hydrothermal vent metagenome</name>
    <dbReference type="NCBI Taxonomy" id="652676"/>
    <lineage>
        <taxon>unclassified sequences</taxon>
        <taxon>metagenomes</taxon>
        <taxon>ecological metagenomes</taxon>
    </lineage>
</organism>
<dbReference type="NCBIfam" id="NF001109">
    <property type="entry name" value="PRK00136.1"/>
    <property type="match status" value="1"/>
</dbReference>
<keyword evidence="2 4" id="KW-0689">Ribosomal protein</keyword>
<dbReference type="PANTHER" id="PTHR11758">
    <property type="entry name" value="40S RIBOSOMAL PROTEIN S15A"/>
    <property type="match status" value="1"/>
</dbReference>
<dbReference type="InterPro" id="IPR035987">
    <property type="entry name" value="Ribosomal_uS8_sf"/>
</dbReference>
<dbReference type="EMBL" id="UOGJ01000120">
    <property type="protein sequence ID" value="VAX37178.1"/>
    <property type="molecule type" value="Genomic_DNA"/>
</dbReference>
<dbReference type="GO" id="GO:0005840">
    <property type="term" value="C:ribosome"/>
    <property type="evidence" value="ECO:0007669"/>
    <property type="project" value="UniProtKB-KW"/>
</dbReference>
<dbReference type="AlphaFoldDB" id="A0A3B1DMA9"/>
<reference evidence="4" key="1">
    <citation type="submission" date="2018-06" db="EMBL/GenBank/DDBJ databases">
        <authorList>
            <person name="Zhirakovskaya E."/>
        </authorList>
    </citation>
    <scope>NUCLEOTIDE SEQUENCE</scope>
</reference>
<dbReference type="Gene3D" id="3.30.1370.30">
    <property type="match status" value="1"/>
</dbReference>
<dbReference type="Pfam" id="PF00410">
    <property type="entry name" value="Ribosomal_S8"/>
    <property type="match status" value="1"/>
</dbReference>
<keyword evidence="3" id="KW-0687">Ribonucleoprotein</keyword>
<dbReference type="SUPFAM" id="SSF56047">
    <property type="entry name" value="Ribosomal protein S8"/>
    <property type="match status" value="1"/>
</dbReference>
<evidence type="ECO:0000313" key="4">
    <source>
        <dbReference type="EMBL" id="VAX37178.1"/>
    </source>
</evidence>
<gene>
    <name evidence="4" type="ORF">MNBD_UNCLBAC01-784</name>
</gene>
<dbReference type="Gene3D" id="3.30.1490.10">
    <property type="match status" value="1"/>
</dbReference>
<proteinExistence type="inferred from homology"/>
<protein>
    <submittedName>
        <fullName evidence="4">SSU ribosomal protein S8p (S15Ae)</fullName>
    </submittedName>
</protein>
<dbReference type="GO" id="GO:0006412">
    <property type="term" value="P:translation"/>
    <property type="evidence" value="ECO:0007669"/>
    <property type="project" value="InterPro"/>
</dbReference>
<dbReference type="FunFam" id="3.30.1490.10:FF:000001">
    <property type="entry name" value="30S ribosomal protein S8"/>
    <property type="match status" value="1"/>
</dbReference>
<name>A0A3B1DMA9_9ZZZZ</name>
<evidence type="ECO:0000256" key="2">
    <source>
        <dbReference type="ARBA" id="ARBA00022980"/>
    </source>
</evidence>
<evidence type="ECO:0000256" key="3">
    <source>
        <dbReference type="ARBA" id="ARBA00023274"/>
    </source>
</evidence>
<evidence type="ECO:0000256" key="1">
    <source>
        <dbReference type="ARBA" id="ARBA00006471"/>
    </source>
</evidence>
<dbReference type="GO" id="GO:0003735">
    <property type="term" value="F:structural constituent of ribosome"/>
    <property type="evidence" value="ECO:0007669"/>
    <property type="project" value="InterPro"/>
</dbReference>
<accession>A0A3B1DMA9</accession>
<sequence>MSLNDPISNLLTIIRNGVQIRKESVDIPASGLTEKILSIFKGDGYIEDFRLMKTDVQGAYKVYLKYEGKNPAIIGLKRTSRPGLRVYKPSKELPRVLNGLGTAVISTSKGVMSGRDARKQNVGGEVLCYIW</sequence>
<dbReference type="GO" id="GO:1990904">
    <property type="term" value="C:ribonucleoprotein complex"/>
    <property type="evidence" value="ECO:0007669"/>
    <property type="project" value="UniProtKB-KW"/>
</dbReference>
<comment type="similarity">
    <text evidence="1">Belongs to the universal ribosomal protein uS8 family.</text>
</comment>
<dbReference type="PROSITE" id="PS00053">
    <property type="entry name" value="RIBOSOMAL_S8"/>
    <property type="match status" value="1"/>
</dbReference>
<dbReference type="HAMAP" id="MF_01302_B">
    <property type="entry name" value="Ribosomal_uS8_B"/>
    <property type="match status" value="1"/>
</dbReference>
<dbReference type="GO" id="GO:0005737">
    <property type="term" value="C:cytoplasm"/>
    <property type="evidence" value="ECO:0007669"/>
    <property type="project" value="UniProtKB-ARBA"/>
</dbReference>
<dbReference type="InterPro" id="IPR000630">
    <property type="entry name" value="Ribosomal_uS8"/>
</dbReference>
<dbReference type="InterPro" id="IPR047863">
    <property type="entry name" value="Ribosomal_uS8_CS"/>
</dbReference>